<name>A0ABC8KW05_ERUVS</name>
<proteinExistence type="predicted"/>
<sequence length="77" mass="8674">MYFICKIHIAVALGSVFPYLEHLELCTCSPGWANLLASILNDAPRLQSLTLKIKSNHSAPFNDPMNRERLERARSCS</sequence>
<organism evidence="2 3">
    <name type="scientific">Eruca vesicaria subsp. sativa</name>
    <name type="common">Garden rocket</name>
    <name type="synonym">Eruca sativa</name>
    <dbReference type="NCBI Taxonomy" id="29727"/>
    <lineage>
        <taxon>Eukaryota</taxon>
        <taxon>Viridiplantae</taxon>
        <taxon>Streptophyta</taxon>
        <taxon>Embryophyta</taxon>
        <taxon>Tracheophyta</taxon>
        <taxon>Spermatophyta</taxon>
        <taxon>Magnoliopsida</taxon>
        <taxon>eudicotyledons</taxon>
        <taxon>Gunneridae</taxon>
        <taxon>Pentapetalae</taxon>
        <taxon>rosids</taxon>
        <taxon>malvids</taxon>
        <taxon>Brassicales</taxon>
        <taxon>Brassicaceae</taxon>
        <taxon>Brassiceae</taxon>
        <taxon>Eruca</taxon>
    </lineage>
</organism>
<keyword evidence="3" id="KW-1185">Reference proteome</keyword>
<dbReference type="AlphaFoldDB" id="A0ABC8KW05"/>
<feature type="compositionally biased region" description="Basic and acidic residues" evidence="1">
    <location>
        <begin position="65"/>
        <end position="77"/>
    </location>
</feature>
<accession>A0ABC8KW05</accession>
<evidence type="ECO:0000256" key="1">
    <source>
        <dbReference type="SAM" id="MobiDB-lite"/>
    </source>
</evidence>
<evidence type="ECO:0000313" key="2">
    <source>
        <dbReference type="EMBL" id="CAH8362818.1"/>
    </source>
</evidence>
<protein>
    <submittedName>
        <fullName evidence="2">Uncharacterized protein</fullName>
    </submittedName>
</protein>
<gene>
    <name evidence="2" type="ORF">ERUC_LOCUS28574</name>
</gene>
<reference evidence="2 3" key="1">
    <citation type="submission" date="2022-03" db="EMBL/GenBank/DDBJ databases">
        <authorList>
            <person name="Macdonald S."/>
            <person name="Ahmed S."/>
            <person name="Newling K."/>
        </authorList>
    </citation>
    <scope>NUCLEOTIDE SEQUENCE [LARGE SCALE GENOMIC DNA]</scope>
</reference>
<dbReference type="Proteomes" id="UP001642260">
    <property type="component" value="Unassembled WGS sequence"/>
</dbReference>
<dbReference type="EMBL" id="CAKOAT010341821">
    <property type="protein sequence ID" value="CAH8362818.1"/>
    <property type="molecule type" value="Genomic_DNA"/>
</dbReference>
<evidence type="ECO:0000313" key="3">
    <source>
        <dbReference type="Proteomes" id="UP001642260"/>
    </source>
</evidence>
<feature type="region of interest" description="Disordered" evidence="1">
    <location>
        <begin position="57"/>
        <end position="77"/>
    </location>
</feature>
<comment type="caution">
    <text evidence="2">The sequence shown here is derived from an EMBL/GenBank/DDBJ whole genome shotgun (WGS) entry which is preliminary data.</text>
</comment>